<evidence type="ECO:0000259" key="1">
    <source>
        <dbReference type="PROSITE" id="PS52045"/>
    </source>
</evidence>
<dbReference type="PANTHER" id="PTHR31589">
    <property type="entry name" value="PROTEIN, PUTATIVE (DUF239)-RELATED-RELATED"/>
    <property type="match status" value="1"/>
</dbReference>
<dbReference type="Proteomes" id="UP000011116">
    <property type="component" value="Chromosome 2H"/>
</dbReference>
<reference evidence="2" key="3">
    <citation type="submission" date="2022-01" db="UniProtKB">
        <authorList>
            <consortium name="EnsemblPlants"/>
        </authorList>
    </citation>
    <scope>IDENTIFICATION</scope>
    <source>
        <strain evidence="2">subsp. vulgare</strain>
    </source>
</reference>
<reference evidence="2" key="2">
    <citation type="submission" date="2020-10" db="EMBL/GenBank/DDBJ databases">
        <authorList>
            <person name="Scholz U."/>
            <person name="Mascher M."/>
            <person name="Fiebig A."/>
        </authorList>
    </citation>
    <scope>NUCLEOTIDE SEQUENCE [LARGE SCALE GENOMIC DNA]</scope>
    <source>
        <strain evidence="2">cv. Morex</strain>
    </source>
</reference>
<organism evidence="2 3">
    <name type="scientific">Hordeum vulgare subsp. vulgare</name>
    <name type="common">Domesticated barley</name>
    <dbReference type="NCBI Taxonomy" id="112509"/>
    <lineage>
        <taxon>Eukaryota</taxon>
        <taxon>Viridiplantae</taxon>
        <taxon>Streptophyta</taxon>
        <taxon>Embryophyta</taxon>
        <taxon>Tracheophyta</taxon>
        <taxon>Spermatophyta</taxon>
        <taxon>Magnoliopsida</taxon>
        <taxon>Liliopsida</taxon>
        <taxon>Poales</taxon>
        <taxon>Poaceae</taxon>
        <taxon>BOP clade</taxon>
        <taxon>Pooideae</taxon>
        <taxon>Triticodae</taxon>
        <taxon>Triticeae</taxon>
        <taxon>Hordeinae</taxon>
        <taxon>Hordeum</taxon>
    </lineage>
</organism>
<dbReference type="AlphaFoldDB" id="A0A8I6X8T2"/>
<evidence type="ECO:0000313" key="3">
    <source>
        <dbReference type="Proteomes" id="UP000011116"/>
    </source>
</evidence>
<name>A0A8I6X8T2_HORVV</name>
<dbReference type="SMR" id="A0A8I6X8T2"/>
<dbReference type="Pfam" id="PF03080">
    <property type="entry name" value="Neprosin"/>
    <property type="match status" value="1"/>
</dbReference>
<feature type="domain" description="Neprosin PEP catalytic" evidence="1">
    <location>
        <begin position="42"/>
        <end position="292"/>
    </location>
</feature>
<dbReference type="PROSITE" id="PS52045">
    <property type="entry name" value="NEPROSIN_PEP_CD"/>
    <property type="match status" value="1"/>
</dbReference>
<proteinExistence type="predicted"/>
<dbReference type="InterPro" id="IPR004314">
    <property type="entry name" value="Neprosin"/>
</dbReference>
<reference evidence="3" key="1">
    <citation type="journal article" date="2012" name="Nature">
        <title>A physical, genetic and functional sequence assembly of the barley genome.</title>
        <authorList>
            <consortium name="The International Barley Genome Sequencing Consortium"/>
            <person name="Mayer K.F."/>
            <person name="Waugh R."/>
            <person name="Brown J.W."/>
            <person name="Schulman A."/>
            <person name="Langridge P."/>
            <person name="Platzer M."/>
            <person name="Fincher G.B."/>
            <person name="Muehlbauer G.J."/>
            <person name="Sato K."/>
            <person name="Close T.J."/>
            <person name="Wise R.P."/>
            <person name="Stein N."/>
        </authorList>
    </citation>
    <scope>NUCLEOTIDE SEQUENCE [LARGE SCALE GENOMIC DNA]</scope>
    <source>
        <strain evidence="3">cv. Morex</strain>
    </source>
</reference>
<dbReference type="InterPro" id="IPR053168">
    <property type="entry name" value="Glutamic_endopeptidase"/>
</dbReference>
<accession>A0A8I6X8T2</accession>
<evidence type="ECO:0000313" key="2">
    <source>
        <dbReference type="EnsemblPlants" id="HORVU.MOREX.r3.2HG0210450.1"/>
    </source>
</evidence>
<dbReference type="EnsemblPlants" id="HORVU.MOREX.r3.2HG0210450.1">
    <property type="protein sequence ID" value="HORVU.MOREX.r3.2HG0210450.1"/>
    <property type="gene ID" value="HORVU.MOREX.r3.2HG0210450"/>
</dbReference>
<dbReference type="Gramene" id="HORVU.MOREX.r3.2HG0210450.1">
    <property type="protein sequence ID" value="HORVU.MOREX.r3.2HG0210450.1"/>
    <property type="gene ID" value="HORVU.MOREX.r3.2HG0210450"/>
</dbReference>
<keyword evidence="3" id="KW-1185">Reference proteome</keyword>
<protein>
    <recommendedName>
        <fullName evidence="1">Neprosin PEP catalytic domain-containing protein</fullName>
    </recommendedName>
</protein>
<sequence length="292" mass="31181">MLLVLLFFVGGANAALFFPTSQEFNMNDTASSIQTHGLRQGLAQADFVYYAYHHLEAGGSVGYYGVSVTMDVYALSLSNDQNSLAAVQISNGRDSIIRMAWEVYPRLYGGDSRSHLSGMWTNDGYRKTTCINTNCPVGFQPEAGAPFVLGDIIDPVSQSSGIRQSLTIKIIKDSASGDWLLHCGLNQRDPALIGRFPKSLFTGGLADRATIINIGGIAAGRTTDLPPMGSGYLPTNGTMATATAASFSNILIFHENGQSSLLPDNLPAYLTLPDAYSASPVIKGKFFYGGPS</sequence>
<dbReference type="PANTHER" id="PTHR31589:SF147">
    <property type="entry name" value="NEPROSIN DOMAIN-CONTAINING PROTEIN"/>
    <property type="match status" value="1"/>
</dbReference>